<gene>
    <name evidence="1" type="ORF">JCM6294_364</name>
</gene>
<organism evidence="1 2">
    <name type="scientific">Bacteroides pyogenes DSM 20611 = JCM 6294</name>
    <dbReference type="NCBI Taxonomy" id="1121100"/>
    <lineage>
        <taxon>Bacteria</taxon>
        <taxon>Pseudomonadati</taxon>
        <taxon>Bacteroidota</taxon>
        <taxon>Bacteroidia</taxon>
        <taxon>Bacteroidales</taxon>
        <taxon>Bacteroidaceae</taxon>
        <taxon>Bacteroides</taxon>
    </lineage>
</organism>
<dbReference type="AlphaFoldDB" id="W4PCS1"/>
<dbReference type="Proteomes" id="UP000018842">
    <property type="component" value="Unassembled WGS sequence"/>
</dbReference>
<dbReference type="eggNOG" id="COG1629">
    <property type="taxonomic scope" value="Bacteria"/>
</dbReference>
<keyword evidence="1" id="KW-0675">Receptor</keyword>
<reference evidence="2" key="1">
    <citation type="journal article" date="2014" name="Genome">
        <title>Draft Genome Sequences of Three Strains of Bacteroides pyogenes Isolated from a Cat and Swine.</title>
        <authorList>
            <person name="Sakamoto M."/>
            <person name="Oshima K."/>
            <person name="Suda W."/>
            <person name="Kitamura K."/>
            <person name="Iida T."/>
            <person name="Hattori M."/>
            <person name="Ohkuma M."/>
        </authorList>
    </citation>
    <scope>NUCLEOTIDE SEQUENCE [LARGE SCALE GENOMIC DNA]</scope>
    <source>
        <strain evidence="2">JCM 6294</strain>
    </source>
</reference>
<sequence>MGWKNMVYLTATGRNDWNSRLVNSKEPSFFYPSIGISGLLSEMINMGRWSIC</sequence>
<protein>
    <submittedName>
        <fullName evidence="1">TonB-dependent receptor</fullName>
    </submittedName>
</protein>
<evidence type="ECO:0000313" key="2">
    <source>
        <dbReference type="Proteomes" id="UP000018842"/>
    </source>
</evidence>
<accession>W4PCS1</accession>
<comment type="caution">
    <text evidence="1">The sequence shown here is derived from an EMBL/GenBank/DDBJ whole genome shotgun (WGS) entry which is preliminary data.</text>
</comment>
<evidence type="ECO:0000313" key="1">
    <source>
        <dbReference type="EMBL" id="GAE17596.1"/>
    </source>
</evidence>
<proteinExistence type="predicted"/>
<name>W4PCS1_9BACE</name>
<dbReference type="EMBL" id="BAIR01000002">
    <property type="protein sequence ID" value="GAE17596.1"/>
    <property type="molecule type" value="Genomic_DNA"/>
</dbReference>